<dbReference type="PANTHER" id="PTHR10492">
    <property type="match status" value="1"/>
</dbReference>
<evidence type="ECO:0000313" key="4">
    <source>
        <dbReference type="Proteomes" id="UP000515211"/>
    </source>
</evidence>
<dbReference type="EC" id="5.6.2.3" evidence="1"/>
<comment type="catalytic activity">
    <reaction evidence="1">
        <text>ATP + H2O = ADP + phosphate + H(+)</text>
        <dbReference type="Rhea" id="RHEA:13065"/>
        <dbReference type="ChEBI" id="CHEBI:15377"/>
        <dbReference type="ChEBI" id="CHEBI:15378"/>
        <dbReference type="ChEBI" id="CHEBI:30616"/>
        <dbReference type="ChEBI" id="CHEBI:43474"/>
        <dbReference type="ChEBI" id="CHEBI:456216"/>
        <dbReference type="EC" id="5.6.2.3"/>
    </reaction>
</comment>
<keyword evidence="1" id="KW-0067">ATP-binding</keyword>
<gene>
    <name evidence="5" type="primary">LOC107490826</name>
</gene>
<keyword evidence="1" id="KW-0378">Hydrolase</keyword>
<comment type="cofactor">
    <cofactor evidence="1">
        <name>Mg(2+)</name>
        <dbReference type="ChEBI" id="CHEBI:18420"/>
    </cofactor>
</comment>
<dbReference type="InterPro" id="IPR010285">
    <property type="entry name" value="DNA_helicase_pif1-like_DEAD"/>
</dbReference>
<sequence length="391" mass="44204">MKLEERLQANGRSLKEFFTLPYPDMQAIVGIEDRLIMDELNFDRILLRQELNDALQSINNEQSYAYHTILDAVNMDRGGFYFVYGYGGTGKTFLWRTLSVSLRCERKIVLNVASSGIASLLLPNGRTAHSKFKIPLNINEDSVCNIKQGSSLAKLVSRASLIIWDESPMLNKYCYEALDKSLKDILRYEQSYKSNMAFAGKVVVLGGDFRQILPVIPMGSRQDIVQASINSSYLWDHCSVLNLTRNMHLASSDIFEDNSEVNEFAKWLIQIGDGFAGDSTDGESEVLIPDDMLINDTEDGFGELVHFVYPNIVSNLNHTDYFKERSILAPTLEVVNEVNNRLPPHQICLKEGVPVMLLRNIDQSNGLCNGTRMQVQKEAIPFDSFICNDYK</sequence>
<dbReference type="GO" id="GO:0043139">
    <property type="term" value="F:5'-3' DNA helicase activity"/>
    <property type="evidence" value="ECO:0007669"/>
    <property type="project" value="UniProtKB-EC"/>
</dbReference>
<feature type="domain" description="DNA helicase Pif1-like DEAD-box helicase" evidence="2">
    <location>
        <begin position="58"/>
        <end position="278"/>
    </location>
</feature>
<dbReference type="InterPro" id="IPR049163">
    <property type="entry name" value="Pif1-like_2B_dom"/>
</dbReference>
<evidence type="ECO:0000256" key="1">
    <source>
        <dbReference type="RuleBase" id="RU363044"/>
    </source>
</evidence>
<dbReference type="GO" id="GO:0005524">
    <property type="term" value="F:ATP binding"/>
    <property type="evidence" value="ECO:0007669"/>
    <property type="project" value="UniProtKB-KW"/>
</dbReference>
<evidence type="ECO:0000313" key="5">
    <source>
        <dbReference type="RefSeq" id="XP_015967130.2"/>
    </source>
</evidence>
<dbReference type="KEGG" id="adu:107490826"/>
<dbReference type="Pfam" id="PF05970">
    <property type="entry name" value="PIF1"/>
    <property type="match status" value="1"/>
</dbReference>
<dbReference type="Pfam" id="PF21530">
    <property type="entry name" value="Pif1_2B_dom"/>
    <property type="match status" value="1"/>
</dbReference>
<feature type="domain" description="DNA helicase Pif1-like 2B" evidence="3">
    <location>
        <begin position="340"/>
        <end position="376"/>
    </location>
</feature>
<keyword evidence="1" id="KW-0233">DNA recombination</keyword>
<dbReference type="GO" id="GO:0006310">
    <property type="term" value="P:DNA recombination"/>
    <property type="evidence" value="ECO:0007669"/>
    <property type="project" value="UniProtKB-KW"/>
</dbReference>
<dbReference type="PANTHER" id="PTHR10492:SF101">
    <property type="entry name" value="ATP-DEPENDENT DNA HELICASE"/>
    <property type="match status" value="1"/>
</dbReference>
<dbReference type="AlphaFoldDB" id="A0A6P4DHE9"/>
<comment type="similarity">
    <text evidence="1">Belongs to the helicase family.</text>
</comment>
<dbReference type="RefSeq" id="XP_015967130.2">
    <property type="nucleotide sequence ID" value="XM_016111644.2"/>
</dbReference>
<evidence type="ECO:0000259" key="3">
    <source>
        <dbReference type="Pfam" id="PF21530"/>
    </source>
</evidence>
<keyword evidence="1" id="KW-0347">Helicase</keyword>
<reference evidence="4" key="1">
    <citation type="journal article" date="2016" name="Nat. Genet.">
        <title>The genome sequences of Arachis duranensis and Arachis ipaensis, the diploid ancestors of cultivated peanut.</title>
        <authorList>
            <person name="Bertioli D.J."/>
            <person name="Cannon S.B."/>
            <person name="Froenicke L."/>
            <person name="Huang G."/>
            <person name="Farmer A.D."/>
            <person name="Cannon E.K."/>
            <person name="Liu X."/>
            <person name="Gao D."/>
            <person name="Clevenger J."/>
            <person name="Dash S."/>
            <person name="Ren L."/>
            <person name="Moretzsohn M.C."/>
            <person name="Shirasawa K."/>
            <person name="Huang W."/>
            <person name="Vidigal B."/>
            <person name="Abernathy B."/>
            <person name="Chu Y."/>
            <person name="Niederhuth C.E."/>
            <person name="Umale P."/>
            <person name="Araujo A.C."/>
            <person name="Kozik A."/>
            <person name="Kim K.D."/>
            <person name="Burow M.D."/>
            <person name="Varshney R.K."/>
            <person name="Wang X."/>
            <person name="Zhang X."/>
            <person name="Barkley N."/>
            <person name="Guimaraes P.M."/>
            <person name="Isobe S."/>
            <person name="Guo B."/>
            <person name="Liao B."/>
            <person name="Stalker H.T."/>
            <person name="Schmitz R.J."/>
            <person name="Scheffler B.E."/>
            <person name="Leal-Bertioli S.C."/>
            <person name="Xun X."/>
            <person name="Jackson S.A."/>
            <person name="Michelmore R."/>
            <person name="Ozias-Akins P."/>
        </authorList>
    </citation>
    <scope>NUCLEOTIDE SEQUENCE [LARGE SCALE GENOMIC DNA]</scope>
    <source>
        <strain evidence="4">cv. V14167</strain>
    </source>
</reference>
<dbReference type="GeneID" id="107490826"/>
<name>A0A6P4DHE9_ARADU</name>
<keyword evidence="1" id="KW-0227">DNA damage</keyword>
<keyword evidence="1" id="KW-0547">Nucleotide-binding</keyword>
<dbReference type="Gene3D" id="3.40.50.300">
    <property type="entry name" value="P-loop containing nucleotide triphosphate hydrolases"/>
    <property type="match status" value="1"/>
</dbReference>
<dbReference type="Proteomes" id="UP000515211">
    <property type="component" value="Chromosome 5"/>
</dbReference>
<organism evidence="4 5">
    <name type="scientific">Arachis duranensis</name>
    <name type="common">Wild peanut</name>
    <dbReference type="NCBI Taxonomy" id="130453"/>
    <lineage>
        <taxon>Eukaryota</taxon>
        <taxon>Viridiplantae</taxon>
        <taxon>Streptophyta</taxon>
        <taxon>Embryophyta</taxon>
        <taxon>Tracheophyta</taxon>
        <taxon>Spermatophyta</taxon>
        <taxon>Magnoliopsida</taxon>
        <taxon>eudicotyledons</taxon>
        <taxon>Gunneridae</taxon>
        <taxon>Pentapetalae</taxon>
        <taxon>rosids</taxon>
        <taxon>fabids</taxon>
        <taxon>Fabales</taxon>
        <taxon>Fabaceae</taxon>
        <taxon>Papilionoideae</taxon>
        <taxon>50 kb inversion clade</taxon>
        <taxon>dalbergioids sensu lato</taxon>
        <taxon>Dalbergieae</taxon>
        <taxon>Pterocarpus clade</taxon>
        <taxon>Arachis</taxon>
    </lineage>
</organism>
<dbReference type="GO" id="GO:0000723">
    <property type="term" value="P:telomere maintenance"/>
    <property type="evidence" value="ECO:0007669"/>
    <property type="project" value="InterPro"/>
</dbReference>
<proteinExistence type="inferred from homology"/>
<dbReference type="GO" id="GO:0016787">
    <property type="term" value="F:hydrolase activity"/>
    <property type="evidence" value="ECO:0007669"/>
    <property type="project" value="UniProtKB-KW"/>
</dbReference>
<evidence type="ECO:0000259" key="2">
    <source>
        <dbReference type="Pfam" id="PF05970"/>
    </source>
</evidence>
<keyword evidence="1" id="KW-0234">DNA repair</keyword>
<dbReference type="SUPFAM" id="SSF52540">
    <property type="entry name" value="P-loop containing nucleoside triphosphate hydrolases"/>
    <property type="match status" value="2"/>
</dbReference>
<reference evidence="5" key="2">
    <citation type="submission" date="2025-08" db="UniProtKB">
        <authorList>
            <consortium name="RefSeq"/>
        </authorList>
    </citation>
    <scope>IDENTIFICATION</scope>
    <source>
        <tissue evidence="5">Whole plant</tissue>
    </source>
</reference>
<dbReference type="InterPro" id="IPR027417">
    <property type="entry name" value="P-loop_NTPase"/>
</dbReference>
<protein>
    <recommendedName>
        <fullName evidence="1">ATP-dependent DNA helicase</fullName>
        <ecNumber evidence="1">5.6.2.3</ecNumber>
    </recommendedName>
</protein>
<accession>A0A6P4DHE9</accession>
<dbReference type="GO" id="GO:0006281">
    <property type="term" value="P:DNA repair"/>
    <property type="evidence" value="ECO:0007669"/>
    <property type="project" value="UniProtKB-KW"/>
</dbReference>
<keyword evidence="4" id="KW-1185">Reference proteome</keyword>